<evidence type="ECO:0000313" key="5">
    <source>
        <dbReference type="EMBL" id="MDQ0207261.1"/>
    </source>
</evidence>
<feature type="domain" description="Enoyl-CoA hydratase/isomerase" evidence="4">
    <location>
        <begin position="13"/>
        <end position="344"/>
    </location>
</feature>
<comment type="catalytic activity">
    <reaction evidence="1">
        <text>3-hydroxy-2-methylpropanoyl-CoA + H2O = 3-hydroxy-2-methylpropanoate + CoA + H(+)</text>
        <dbReference type="Rhea" id="RHEA:20888"/>
        <dbReference type="ChEBI" id="CHEBI:11805"/>
        <dbReference type="ChEBI" id="CHEBI:15377"/>
        <dbReference type="ChEBI" id="CHEBI:15378"/>
        <dbReference type="ChEBI" id="CHEBI:57287"/>
        <dbReference type="ChEBI" id="CHEBI:57340"/>
        <dbReference type="EC" id="3.1.2.4"/>
    </reaction>
</comment>
<dbReference type="CDD" id="cd06558">
    <property type="entry name" value="crotonase-like"/>
    <property type="match status" value="1"/>
</dbReference>
<dbReference type="EC" id="3.1.2.4" evidence="2"/>
<dbReference type="PANTHER" id="PTHR43176:SF3">
    <property type="entry name" value="3-HYDROXYISOBUTYRYL-COA HYDROLASE, MITOCHONDRIAL"/>
    <property type="match status" value="1"/>
</dbReference>
<evidence type="ECO:0000256" key="3">
    <source>
        <dbReference type="ARBA" id="ARBA00022801"/>
    </source>
</evidence>
<evidence type="ECO:0000256" key="2">
    <source>
        <dbReference type="ARBA" id="ARBA00011915"/>
    </source>
</evidence>
<dbReference type="Pfam" id="PF16113">
    <property type="entry name" value="ECH_2"/>
    <property type="match status" value="1"/>
</dbReference>
<name>A0ABT9YHC0_9BACI</name>
<protein>
    <recommendedName>
        <fullName evidence="2">3-hydroxyisobutyryl-CoA hydrolase</fullName>
        <ecNumber evidence="2">3.1.2.4</ecNumber>
    </recommendedName>
</protein>
<dbReference type="RefSeq" id="WP_306982412.1">
    <property type="nucleotide sequence ID" value="NZ_JAUSUA010000002.1"/>
</dbReference>
<keyword evidence="6" id="KW-1185">Reference proteome</keyword>
<evidence type="ECO:0000256" key="1">
    <source>
        <dbReference type="ARBA" id="ARBA00001709"/>
    </source>
</evidence>
<dbReference type="Gene3D" id="3.90.226.10">
    <property type="entry name" value="2-enoyl-CoA Hydratase, Chain A, domain 1"/>
    <property type="match status" value="1"/>
</dbReference>
<dbReference type="InterPro" id="IPR032259">
    <property type="entry name" value="HIBYL-CoA-H"/>
</dbReference>
<keyword evidence="3" id="KW-0378">Hydrolase</keyword>
<reference evidence="5 6" key="1">
    <citation type="submission" date="2023-07" db="EMBL/GenBank/DDBJ databases">
        <title>Genomic Encyclopedia of Type Strains, Phase IV (KMG-IV): sequencing the most valuable type-strain genomes for metagenomic binning, comparative biology and taxonomic classification.</title>
        <authorList>
            <person name="Goeker M."/>
        </authorList>
    </citation>
    <scope>NUCLEOTIDE SEQUENCE [LARGE SCALE GENOMIC DNA]</scope>
    <source>
        <strain evidence="5 6">DSM 19154</strain>
    </source>
</reference>
<sequence length="346" mass="38601">MSYTQIHVTNTGVGVITLNREKSLHSLSFEMIQSIYDILLDWEVNESVRFVLLEGTGSKAFCAGGDIKEIYSYGATSVGLEKSKRFFDVEYTMDAIIANYSKPIIALMDGLVMGGGVGLSYGATYRVVTEKTKWAMPETAIGFFPDVGAGYFLNQTPHSIGMYLGLSGAVISGADAIHIGTADFFVPSSSITELRERLVTKTGSSEKDIDQQVKECIESFSTNPPKSELMQQALFIEKHFSLPSVKEIVGSLKRDRSQEAQALYQSFLRKSPVSLLVTYAHLRHTEKLKTYTEALDFDKKVAMQFMMCTDFYEGVRCLLIDKEAQPDYLYQTIEEVPADYVKAFIQ</sequence>
<dbReference type="SUPFAM" id="SSF52096">
    <property type="entry name" value="ClpP/crotonase"/>
    <property type="match status" value="1"/>
</dbReference>
<dbReference type="NCBIfam" id="NF004127">
    <property type="entry name" value="PRK05617.1"/>
    <property type="match status" value="1"/>
</dbReference>
<evidence type="ECO:0000259" key="4">
    <source>
        <dbReference type="Pfam" id="PF16113"/>
    </source>
</evidence>
<dbReference type="Proteomes" id="UP001225034">
    <property type="component" value="Unassembled WGS sequence"/>
</dbReference>
<evidence type="ECO:0000313" key="6">
    <source>
        <dbReference type="Proteomes" id="UP001225034"/>
    </source>
</evidence>
<dbReference type="InterPro" id="IPR045004">
    <property type="entry name" value="ECH_dom"/>
</dbReference>
<proteinExistence type="predicted"/>
<dbReference type="EMBL" id="JAUSUA010000002">
    <property type="protein sequence ID" value="MDQ0207261.1"/>
    <property type="molecule type" value="Genomic_DNA"/>
</dbReference>
<dbReference type="PANTHER" id="PTHR43176">
    <property type="entry name" value="3-HYDROXYISOBUTYRYL-COA HYDROLASE-RELATED"/>
    <property type="match status" value="1"/>
</dbReference>
<comment type="caution">
    <text evidence="5">The sequence shown here is derived from an EMBL/GenBank/DDBJ whole genome shotgun (WGS) entry which is preliminary data.</text>
</comment>
<organism evidence="5 6">
    <name type="scientific">Alkalicoccobacillus murimartini</name>
    <dbReference type="NCBI Taxonomy" id="171685"/>
    <lineage>
        <taxon>Bacteria</taxon>
        <taxon>Bacillati</taxon>
        <taxon>Bacillota</taxon>
        <taxon>Bacilli</taxon>
        <taxon>Bacillales</taxon>
        <taxon>Bacillaceae</taxon>
        <taxon>Alkalicoccobacillus</taxon>
    </lineage>
</organism>
<accession>A0ABT9YHC0</accession>
<gene>
    <name evidence="5" type="ORF">J2S05_002060</name>
</gene>
<dbReference type="InterPro" id="IPR029045">
    <property type="entry name" value="ClpP/crotonase-like_dom_sf"/>
</dbReference>